<dbReference type="AlphaFoldDB" id="A0AA38ZJH3"/>
<dbReference type="EMBL" id="JARBHA010000010">
    <property type="protein sequence ID" value="KAJ9690210.1"/>
    <property type="molecule type" value="Genomic_DNA"/>
</dbReference>
<dbReference type="Proteomes" id="UP001168098">
    <property type="component" value="Unassembled WGS sequence"/>
</dbReference>
<evidence type="ECO:0000313" key="1">
    <source>
        <dbReference type="EMBL" id="KAJ9690210.1"/>
    </source>
</evidence>
<gene>
    <name evidence="1" type="ORF">PVL29_012724</name>
</gene>
<organism evidence="1 2">
    <name type="scientific">Vitis rotundifolia</name>
    <name type="common">Muscadine grape</name>
    <dbReference type="NCBI Taxonomy" id="103349"/>
    <lineage>
        <taxon>Eukaryota</taxon>
        <taxon>Viridiplantae</taxon>
        <taxon>Streptophyta</taxon>
        <taxon>Embryophyta</taxon>
        <taxon>Tracheophyta</taxon>
        <taxon>Spermatophyta</taxon>
        <taxon>Magnoliopsida</taxon>
        <taxon>eudicotyledons</taxon>
        <taxon>Gunneridae</taxon>
        <taxon>Pentapetalae</taxon>
        <taxon>rosids</taxon>
        <taxon>Vitales</taxon>
        <taxon>Vitaceae</taxon>
        <taxon>Viteae</taxon>
        <taxon>Vitis</taxon>
    </lineage>
</organism>
<keyword evidence="2" id="KW-1185">Reference proteome</keyword>
<sequence length="103" mass="11597">MPTVLIISIVKPTPFRHLSNLIPHHTHDREIGEEATLREMQVQDSCSVSAILFEKVICVGDAEYTCIPGEVQKHFQSCGTVSRMRNFDRQVGSTKRICLRGVC</sequence>
<name>A0AA38ZJH3_VITRO</name>
<evidence type="ECO:0000313" key="2">
    <source>
        <dbReference type="Proteomes" id="UP001168098"/>
    </source>
</evidence>
<protein>
    <submittedName>
        <fullName evidence="1">Uncharacterized protein</fullName>
    </submittedName>
</protein>
<accession>A0AA38ZJH3</accession>
<comment type="caution">
    <text evidence="1">The sequence shown here is derived from an EMBL/GenBank/DDBJ whole genome shotgun (WGS) entry which is preliminary data.</text>
</comment>
<reference evidence="1 2" key="1">
    <citation type="journal article" date="2023" name="BMC Biotechnol.">
        <title>Vitis rotundifolia cv Carlos genome sequencing.</title>
        <authorList>
            <person name="Huff M."/>
            <person name="Hulse-Kemp A."/>
            <person name="Scheffler B."/>
            <person name="Youngblood R."/>
            <person name="Simpson S."/>
            <person name="Babiker E."/>
            <person name="Staton M."/>
        </authorList>
    </citation>
    <scope>NUCLEOTIDE SEQUENCE [LARGE SCALE GENOMIC DNA]</scope>
    <source>
        <tissue evidence="1">Leaf</tissue>
    </source>
</reference>
<proteinExistence type="predicted"/>